<keyword evidence="2" id="KW-0175">Coiled coil</keyword>
<evidence type="ECO:0000256" key="1">
    <source>
        <dbReference type="PROSITE-ProRule" id="PRU00339"/>
    </source>
</evidence>
<dbReference type="InterPro" id="IPR029787">
    <property type="entry name" value="Nucleotide_cyclase"/>
</dbReference>
<dbReference type="Gene3D" id="1.25.40.10">
    <property type="entry name" value="Tetratricopeptide repeat domain"/>
    <property type="match status" value="2"/>
</dbReference>
<dbReference type="InterPro" id="IPR019734">
    <property type="entry name" value="TPR_rpt"/>
</dbReference>
<dbReference type="Pfam" id="PF13181">
    <property type="entry name" value="TPR_8"/>
    <property type="match status" value="2"/>
</dbReference>
<sequence length="743" mass="84402">MGKIDLDSEAKKILSDLEDTKYKNFIDTISIADVAFKLCKKLGYEAGMSLSLLRKGEALSTLSKYDEALPNLFNSLKLSQANNIYDLQVTAQICIGNILFDLGDYEKSFDSYMLAHKLTSSLNENTNYFKNSSFEMYSARTCTDIAEVYKALGDYKNALIYYNEAQRLDKLVDYSATMGISLSNLGDMNYINGNYNLAENLTIEAINYMKHYDFNIVISETYRILASIYEKKEDYKNSKKYFIKAINVDSSNSHLYYKIDSLIAYSRFLINRKDTNNALDHLIKALDISKSNKITSKSMDICKIISSVYEDLGNTYEAYNYYKLYFVFESEYNKIIKSKRANTLKIKTKLQKLENEKINILQKSETFKKRTEELDQTIKNISIISALGQQITSTQDLDKILEILGTTINNIMDADSFALALYDEDEEVLKYDYCSEKNMPINMPNISVKSNSSIAAYCLRNNEFIVIKDIENDYSKYVKNPDYLSENKSHSWIGSAIYSPLVIGTVLIGIITVQSAGTNAFNEYSIEMMRALSSYAAIAVNNAVKSMNLKSEISKRKKAQYELQKLNNKLLYLSENDSLTGIANRRKFDHVINHAWKKAKLSKTNLSLIILDIDFFKEFNDNYGHLQGDICLSSISKELVRSLPKNYIAARFGGDEFVILLPESNIDDTENFGRKLIKRIENLSITHAHSKISNTVTATMGAASVIPKENITITQFIKCADDALYAAKIKGRNQIVAEVMLTP</sequence>
<accession>A0A1W1XFE2</accession>
<feature type="repeat" description="TPR" evidence="1">
    <location>
        <begin position="219"/>
        <end position="252"/>
    </location>
</feature>
<dbReference type="OrthoDB" id="9805474at2"/>
<dbReference type="Pfam" id="PF00990">
    <property type="entry name" value="GGDEF"/>
    <property type="match status" value="1"/>
</dbReference>
<dbReference type="InterPro" id="IPR000160">
    <property type="entry name" value="GGDEF_dom"/>
</dbReference>
<dbReference type="Pfam" id="PF13185">
    <property type="entry name" value="GAF_2"/>
    <property type="match status" value="1"/>
</dbReference>
<keyword evidence="5" id="KW-1185">Reference proteome</keyword>
<protein>
    <submittedName>
        <fullName evidence="4">Diguanylate cyclase (GGDEF) domain-containing protein</fullName>
    </submittedName>
</protein>
<dbReference type="Proteomes" id="UP000192468">
    <property type="component" value="Unassembled WGS sequence"/>
</dbReference>
<dbReference type="SUPFAM" id="SSF55073">
    <property type="entry name" value="Nucleotide cyclase"/>
    <property type="match status" value="1"/>
</dbReference>
<proteinExistence type="predicted"/>
<dbReference type="InterPro" id="IPR029016">
    <property type="entry name" value="GAF-like_dom_sf"/>
</dbReference>
<dbReference type="AlphaFoldDB" id="A0A1W1XFE2"/>
<evidence type="ECO:0000313" key="5">
    <source>
        <dbReference type="Proteomes" id="UP000192468"/>
    </source>
</evidence>
<dbReference type="InterPro" id="IPR003018">
    <property type="entry name" value="GAF"/>
</dbReference>
<dbReference type="InterPro" id="IPR011990">
    <property type="entry name" value="TPR-like_helical_dom_sf"/>
</dbReference>
<dbReference type="PROSITE" id="PS50887">
    <property type="entry name" value="GGDEF"/>
    <property type="match status" value="1"/>
</dbReference>
<dbReference type="SMART" id="SM00028">
    <property type="entry name" value="TPR"/>
    <property type="match status" value="5"/>
</dbReference>
<dbReference type="FunFam" id="3.30.70.270:FF:000001">
    <property type="entry name" value="Diguanylate cyclase domain protein"/>
    <property type="match status" value="1"/>
</dbReference>
<dbReference type="Gene3D" id="3.30.450.40">
    <property type="match status" value="1"/>
</dbReference>
<dbReference type="PROSITE" id="PS50005">
    <property type="entry name" value="TPR"/>
    <property type="match status" value="1"/>
</dbReference>
<dbReference type="STRING" id="1121291.SAMN02745134_01675"/>
<evidence type="ECO:0000313" key="4">
    <source>
        <dbReference type="EMBL" id="SMC22656.1"/>
    </source>
</evidence>
<dbReference type="SMART" id="SM00065">
    <property type="entry name" value="GAF"/>
    <property type="match status" value="1"/>
</dbReference>
<name>A0A1W1XFE2_9CLOT</name>
<evidence type="ECO:0000256" key="2">
    <source>
        <dbReference type="SAM" id="Coils"/>
    </source>
</evidence>
<feature type="domain" description="GGDEF" evidence="3">
    <location>
        <begin position="604"/>
        <end position="740"/>
    </location>
</feature>
<feature type="coiled-coil region" evidence="2">
    <location>
        <begin position="549"/>
        <end position="576"/>
    </location>
</feature>
<dbReference type="Gene3D" id="3.30.70.270">
    <property type="match status" value="1"/>
</dbReference>
<dbReference type="SMART" id="SM00267">
    <property type="entry name" value="GGDEF"/>
    <property type="match status" value="1"/>
</dbReference>
<dbReference type="SUPFAM" id="SSF48452">
    <property type="entry name" value="TPR-like"/>
    <property type="match status" value="2"/>
</dbReference>
<feature type="coiled-coil region" evidence="2">
    <location>
        <begin position="336"/>
        <end position="370"/>
    </location>
</feature>
<dbReference type="RefSeq" id="WP_084115160.1">
    <property type="nucleotide sequence ID" value="NZ_FWXH01000004.1"/>
</dbReference>
<dbReference type="GO" id="GO:0052621">
    <property type="term" value="F:diguanylate cyclase activity"/>
    <property type="evidence" value="ECO:0007669"/>
    <property type="project" value="TreeGrafter"/>
</dbReference>
<dbReference type="PANTHER" id="PTHR45138:SF9">
    <property type="entry name" value="DIGUANYLATE CYCLASE DGCM-RELATED"/>
    <property type="match status" value="1"/>
</dbReference>
<dbReference type="NCBIfam" id="TIGR00254">
    <property type="entry name" value="GGDEF"/>
    <property type="match status" value="1"/>
</dbReference>
<dbReference type="InterPro" id="IPR043128">
    <property type="entry name" value="Rev_trsase/Diguanyl_cyclase"/>
</dbReference>
<dbReference type="EMBL" id="FWXH01000004">
    <property type="protein sequence ID" value="SMC22656.1"/>
    <property type="molecule type" value="Genomic_DNA"/>
</dbReference>
<dbReference type="SUPFAM" id="SSF55781">
    <property type="entry name" value="GAF domain-like"/>
    <property type="match status" value="1"/>
</dbReference>
<dbReference type="GO" id="GO:0043709">
    <property type="term" value="P:cell adhesion involved in single-species biofilm formation"/>
    <property type="evidence" value="ECO:0007669"/>
    <property type="project" value="TreeGrafter"/>
</dbReference>
<reference evidence="4 5" key="1">
    <citation type="submission" date="2017-04" db="EMBL/GenBank/DDBJ databases">
        <authorList>
            <person name="Afonso C.L."/>
            <person name="Miller P.J."/>
            <person name="Scott M.A."/>
            <person name="Spackman E."/>
            <person name="Goraichik I."/>
            <person name="Dimitrov K.M."/>
            <person name="Suarez D.L."/>
            <person name="Swayne D.E."/>
        </authorList>
    </citation>
    <scope>NUCLEOTIDE SEQUENCE [LARGE SCALE GENOMIC DNA]</scope>
    <source>
        <strain evidence="4 5">DSM 12555</strain>
    </source>
</reference>
<organism evidence="4 5">
    <name type="scientific">Clostridium acidisoli DSM 12555</name>
    <dbReference type="NCBI Taxonomy" id="1121291"/>
    <lineage>
        <taxon>Bacteria</taxon>
        <taxon>Bacillati</taxon>
        <taxon>Bacillota</taxon>
        <taxon>Clostridia</taxon>
        <taxon>Eubacteriales</taxon>
        <taxon>Clostridiaceae</taxon>
        <taxon>Clostridium</taxon>
    </lineage>
</organism>
<dbReference type="CDD" id="cd01949">
    <property type="entry name" value="GGDEF"/>
    <property type="match status" value="1"/>
</dbReference>
<gene>
    <name evidence="4" type="ORF">SAMN02745134_01675</name>
</gene>
<keyword evidence="1" id="KW-0802">TPR repeat</keyword>
<evidence type="ECO:0000259" key="3">
    <source>
        <dbReference type="PROSITE" id="PS50887"/>
    </source>
</evidence>
<dbReference type="GO" id="GO:0005886">
    <property type="term" value="C:plasma membrane"/>
    <property type="evidence" value="ECO:0007669"/>
    <property type="project" value="TreeGrafter"/>
</dbReference>
<dbReference type="InterPro" id="IPR050469">
    <property type="entry name" value="Diguanylate_Cyclase"/>
</dbReference>
<dbReference type="PANTHER" id="PTHR45138">
    <property type="entry name" value="REGULATORY COMPONENTS OF SENSORY TRANSDUCTION SYSTEM"/>
    <property type="match status" value="1"/>
</dbReference>
<dbReference type="GO" id="GO:1902201">
    <property type="term" value="P:negative regulation of bacterial-type flagellum-dependent cell motility"/>
    <property type="evidence" value="ECO:0007669"/>
    <property type="project" value="TreeGrafter"/>
</dbReference>